<dbReference type="Pfam" id="PF10387">
    <property type="entry name" value="DUF2442"/>
    <property type="match status" value="1"/>
</dbReference>
<organism evidence="1">
    <name type="scientific">Myoviridae sp. ctino4</name>
    <dbReference type="NCBI Taxonomy" id="2826686"/>
    <lineage>
        <taxon>Viruses</taxon>
        <taxon>Duplodnaviria</taxon>
        <taxon>Heunggongvirae</taxon>
        <taxon>Uroviricota</taxon>
        <taxon>Caudoviricetes</taxon>
    </lineage>
</organism>
<proteinExistence type="predicted"/>
<evidence type="ECO:0000313" key="1">
    <source>
        <dbReference type="EMBL" id="DAD85591.1"/>
    </source>
</evidence>
<reference evidence="1" key="1">
    <citation type="journal article" date="2021" name="Proc. Natl. Acad. Sci. U.S.A.">
        <title>A Catalog of Tens of Thousands of Viruses from Human Metagenomes Reveals Hidden Associations with Chronic Diseases.</title>
        <authorList>
            <person name="Tisza M.J."/>
            <person name="Buck C.B."/>
        </authorList>
    </citation>
    <scope>NUCLEOTIDE SEQUENCE</scope>
    <source>
        <strain evidence="1">Ctino4</strain>
    </source>
</reference>
<dbReference type="Gene3D" id="3.30.2020.10">
    <property type="entry name" value="NE0471-like N-terminal domain"/>
    <property type="match status" value="1"/>
</dbReference>
<dbReference type="EMBL" id="BK014985">
    <property type="protein sequence ID" value="DAD85591.1"/>
    <property type="molecule type" value="Genomic_DNA"/>
</dbReference>
<evidence type="ECO:0008006" key="2">
    <source>
        <dbReference type="Google" id="ProtNLM"/>
    </source>
</evidence>
<sequence>MTLSSIISRMSMLLTVNTELLLVLTVNCLLDRFRKNSLKCWSVGLLCTKMKLMQLGTKLSEANTLIRLSLYSKEEFFMFISNGIVYASERPENVQIIAVKPLDDMMMLLTFSTGEQRLFDASVLNGPAFAPLTDEKIFKDCKIVDGVVTWMDEDIDCAPEYMYEHSYAYPSLKSVI</sequence>
<accession>A0A8S5MU33</accession>
<dbReference type="InterPro" id="IPR036782">
    <property type="entry name" value="NE0471-like_N"/>
</dbReference>
<name>A0A8S5MU33_9CAUD</name>
<dbReference type="SUPFAM" id="SSF143880">
    <property type="entry name" value="NE0471 N-terminal domain-like"/>
    <property type="match status" value="1"/>
</dbReference>
<protein>
    <recommendedName>
        <fullName evidence="2">DUF2442 domain-containing protein</fullName>
    </recommendedName>
</protein>
<dbReference type="InterPro" id="IPR018841">
    <property type="entry name" value="DUF2442"/>
</dbReference>